<dbReference type="STRING" id="655015.B1812_12915"/>
<reference evidence="1 2" key="1">
    <citation type="submission" date="2017-02" db="EMBL/GenBank/DDBJ databases">
        <authorList>
            <person name="Peterson S.W."/>
        </authorList>
    </citation>
    <scope>NUCLEOTIDE SEQUENCE [LARGE SCALE GENOMIC DNA]</scope>
    <source>
        <strain evidence="1 2">S285</strain>
    </source>
</reference>
<sequence>MISARLSEIAAELRLSGDGSSPAPARPLNSGEAMRLTRWSHSKLTRLARARPDIAWKTQSGGWLFDRAGLLAYVRTPRDAHSLVEK</sequence>
<organism evidence="1 2">
    <name type="scientific">Methylocystis bryophila</name>
    <dbReference type="NCBI Taxonomy" id="655015"/>
    <lineage>
        <taxon>Bacteria</taxon>
        <taxon>Pseudomonadati</taxon>
        <taxon>Pseudomonadota</taxon>
        <taxon>Alphaproteobacteria</taxon>
        <taxon>Hyphomicrobiales</taxon>
        <taxon>Methylocystaceae</taxon>
        <taxon>Methylocystis</taxon>
    </lineage>
</organism>
<evidence type="ECO:0008006" key="3">
    <source>
        <dbReference type="Google" id="ProtNLM"/>
    </source>
</evidence>
<dbReference type="RefSeq" id="WP_085771949.1">
    <property type="nucleotide sequence ID" value="NZ_AP027149.1"/>
</dbReference>
<dbReference type="Proteomes" id="UP000193978">
    <property type="component" value="Chromosome"/>
</dbReference>
<name>A0A1W6MW64_9HYPH</name>
<protein>
    <recommendedName>
        <fullName evidence="3">DNA-binding protein</fullName>
    </recommendedName>
</protein>
<gene>
    <name evidence="1" type="ORF">B1812_12915</name>
</gene>
<evidence type="ECO:0000313" key="1">
    <source>
        <dbReference type="EMBL" id="ARN81832.1"/>
    </source>
</evidence>
<dbReference type="EMBL" id="CP019948">
    <property type="protein sequence ID" value="ARN81832.1"/>
    <property type="molecule type" value="Genomic_DNA"/>
</dbReference>
<accession>A0A1W6MW64</accession>
<dbReference type="AlphaFoldDB" id="A0A1W6MW64"/>
<dbReference type="KEGG" id="mbry:B1812_12915"/>
<keyword evidence="2" id="KW-1185">Reference proteome</keyword>
<proteinExistence type="predicted"/>
<evidence type="ECO:0000313" key="2">
    <source>
        <dbReference type="Proteomes" id="UP000193978"/>
    </source>
</evidence>